<dbReference type="SUPFAM" id="SSF81930">
    <property type="entry name" value="Orange carotenoid protein, N-terminal domain"/>
    <property type="match status" value="1"/>
</dbReference>
<dbReference type="Proteomes" id="UP000707356">
    <property type="component" value="Unassembled WGS sequence"/>
</dbReference>
<sequence>MSTQSTELLSSTTQAAYDAYSHLGIDEKLALLYLIYEAMGDQITPAAPTAADPNLAPVLLGDFYSIAPEHQLAAMRQIAGGEDSDYSRAYGSLTPNNQLLVWFAWAQAMGDTVIDMPNDYQATQAISNLLEQIEQLDFQDQISVLRAIAEKMGYSQVQSIPTQAETGKTASL</sequence>
<reference evidence="3" key="1">
    <citation type="submission" date="2021-05" db="EMBL/GenBank/DDBJ databases">
        <authorList>
            <person name="Pietrasiak N."/>
            <person name="Ward R."/>
            <person name="Stajich J.E."/>
            <person name="Kurbessoian T."/>
        </authorList>
    </citation>
    <scope>NUCLEOTIDE SEQUENCE</scope>
    <source>
        <strain evidence="3">GSE-TBD4-15B</strain>
    </source>
</reference>
<dbReference type="Pfam" id="PF09150">
    <property type="entry name" value="Carot_N"/>
    <property type="match status" value="1"/>
</dbReference>
<evidence type="ECO:0000313" key="3">
    <source>
        <dbReference type="EMBL" id="MBW4468070.1"/>
    </source>
</evidence>
<comment type="similarity">
    <text evidence="1">Belongs to the orange carotenoid-binding protein family.</text>
</comment>
<accession>A0A951PF49</accession>
<comment type="caution">
    <text evidence="3">The sequence shown here is derived from an EMBL/GenBank/DDBJ whole genome shotgun (WGS) entry which is preliminary data.</text>
</comment>
<evidence type="ECO:0000313" key="4">
    <source>
        <dbReference type="Proteomes" id="UP000707356"/>
    </source>
</evidence>
<evidence type="ECO:0000256" key="1">
    <source>
        <dbReference type="PROSITE-ProRule" id="PRU01109"/>
    </source>
</evidence>
<dbReference type="InterPro" id="IPR036917">
    <property type="entry name" value="Orange_carotenoid-bd_N_sf"/>
</dbReference>
<keyword evidence="1" id="KW-0793">Thylakoid</keyword>
<keyword evidence="1" id="KW-0042">Antenna complex</keyword>
<dbReference type="AlphaFoldDB" id="A0A951PF49"/>
<protein>
    <submittedName>
        <fullName evidence="3">Orange carotenoid protein</fullName>
    </submittedName>
</protein>
<dbReference type="EMBL" id="JAHHHV010000084">
    <property type="protein sequence ID" value="MBW4468070.1"/>
    <property type="molecule type" value="Genomic_DNA"/>
</dbReference>
<keyword evidence="1" id="KW-0157">Chromophore</keyword>
<dbReference type="GO" id="GO:0030089">
    <property type="term" value="C:phycobilisome"/>
    <property type="evidence" value="ECO:0007669"/>
    <property type="project" value="UniProtKB-UniRule"/>
</dbReference>
<evidence type="ECO:0000259" key="2">
    <source>
        <dbReference type="PROSITE" id="PS51773"/>
    </source>
</evidence>
<dbReference type="GO" id="GO:0031404">
    <property type="term" value="F:chloride ion binding"/>
    <property type="evidence" value="ECO:0007669"/>
    <property type="project" value="InterPro"/>
</dbReference>
<dbReference type="Gene3D" id="1.10.2090.10">
    <property type="entry name" value="Orange carotenoid-binding protein, N-terminal domain"/>
    <property type="match status" value="1"/>
</dbReference>
<proteinExistence type="inferred from homology"/>
<dbReference type="GO" id="GO:0016037">
    <property type="term" value="P:light absorption"/>
    <property type="evidence" value="ECO:0007669"/>
    <property type="project" value="UniProtKB-UniRule"/>
</dbReference>
<dbReference type="InterPro" id="IPR015233">
    <property type="entry name" value="Orange_carotenoid-bd_N"/>
</dbReference>
<keyword evidence="1" id="KW-0472">Membrane</keyword>
<reference evidence="3" key="2">
    <citation type="journal article" date="2022" name="Microbiol. Resour. Announc.">
        <title>Metagenome Sequencing to Explore Phylogenomics of Terrestrial Cyanobacteria.</title>
        <authorList>
            <person name="Ward R.D."/>
            <person name="Stajich J.E."/>
            <person name="Johansen J.R."/>
            <person name="Huntemann M."/>
            <person name="Clum A."/>
            <person name="Foster B."/>
            <person name="Foster B."/>
            <person name="Roux S."/>
            <person name="Palaniappan K."/>
            <person name="Varghese N."/>
            <person name="Mukherjee S."/>
            <person name="Reddy T.B.K."/>
            <person name="Daum C."/>
            <person name="Copeland A."/>
            <person name="Chen I.A."/>
            <person name="Ivanova N.N."/>
            <person name="Kyrpides N.C."/>
            <person name="Shapiro N."/>
            <person name="Eloe-Fadrosh E.A."/>
            <person name="Pietrasiak N."/>
        </authorList>
    </citation>
    <scope>NUCLEOTIDE SEQUENCE</scope>
    <source>
        <strain evidence="3">GSE-TBD4-15B</strain>
    </source>
</reference>
<dbReference type="PROSITE" id="PS51773">
    <property type="entry name" value="OCP_N"/>
    <property type="match status" value="1"/>
</dbReference>
<feature type="domain" description="OCP N-terminal" evidence="2">
    <location>
        <begin position="10"/>
        <end position="160"/>
    </location>
</feature>
<gene>
    <name evidence="3" type="ORF">KME07_21810</name>
</gene>
<name>A0A951PF49_9CYAN</name>
<keyword evidence="1" id="KW-0605">Phycobilisome</keyword>
<organism evidence="3 4">
    <name type="scientific">Pegethrix bostrychoides GSE-TBD4-15B</name>
    <dbReference type="NCBI Taxonomy" id="2839662"/>
    <lineage>
        <taxon>Bacteria</taxon>
        <taxon>Bacillati</taxon>
        <taxon>Cyanobacteriota</taxon>
        <taxon>Cyanophyceae</taxon>
        <taxon>Oculatellales</taxon>
        <taxon>Oculatellaceae</taxon>
        <taxon>Pegethrix</taxon>
    </lineage>
</organism>